<reference evidence="4 5" key="2">
    <citation type="submission" date="2024-07" db="EMBL/GenBank/DDBJ databases">
        <authorList>
            <person name="Akdeniz Z."/>
        </authorList>
    </citation>
    <scope>NUCLEOTIDE SEQUENCE [LARGE SCALE GENOMIC DNA]</scope>
</reference>
<feature type="coiled-coil region" evidence="1">
    <location>
        <begin position="186"/>
        <end position="233"/>
    </location>
</feature>
<comment type="caution">
    <text evidence="3">The sequence shown here is derived from an EMBL/GenBank/DDBJ whole genome shotgun (WGS) entry which is preliminary data.</text>
</comment>
<name>A0AA86TE91_9EUKA</name>
<feature type="compositionally biased region" description="Low complexity" evidence="2">
    <location>
        <begin position="113"/>
        <end position="123"/>
    </location>
</feature>
<evidence type="ECO:0000256" key="2">
    <source>
        <dbReference type="SAM" id="MobiDB-lite"/>
    </source>
</evidence>
<organism evidence="3">
    <name type="scientific">Hexamita inflata</name>
    <dbReference type="NCBI Taxonomy" id="28002"/>
    <lineage>
        <taxon>Eukaryota</taxon>
        <taxon>Metamonada</taxon>
        <taxon>Diplomonadida</taxon>
        <taxon>Hexamitidae</taxon>
        <taxon>Hexamitinae</taxon>
        <taxon>Hexamita</taxon>
    </lineage>
</organism>
<evidence type="ECO:0000256" key="1">
    <source>
        <dbReference type="SAM" id="Coils"/>
    </source>
</evidence>
<dbReference type="Proteomes" id="UP001642409">
    <property type="component" value="Unassembled WGS sequence"/>
</dbReference>
<evidence type="ECO:0000313" key="4">
    <source>
        <dbReference type="EMBL" id="CAL6074330.1"/>
    </source>
</evidence>
<dbReference type="EMBL" id="CATOUU010000096">
    <property type="protein sequence ID" value="CAI9916299.1"/>
    <property type="molecule type" value="Genomic_DNA"/>
</dbReference>
<sequence>MNRQRIIQSIIRQIQKVNEVDNMIFIAEQEKQLNFIAEFLNFECDEYITIKQLHSNIGSMQVNEHEMLMNILDHVFEVVSEQLVPQQPKKSQAVPIRPQAKLPTPLKQKRDTLQPQQLQQTQPVTIQNTSQSSLQQPQEQAVDNSFMVQLLQSYPFELSKSDIATQYISQLKKNQQIPQTKILKLIENHSDQIQSQLLNIIQLKQNQITCSHLQEVENLVHILNNKLQEAVSANYQMNGVLKEYKEQFETILKVVGK</sequence>
<proteinExistence type="predicted"/>
<feature type="compositionally biased region" description="Polar residues" evidence="2">
    <location>
        <begin position="124"/>
        <end position="136"/>
    </location>
</feature>
<evidence type="ECO:0000313" key="3">
    <source>
        <dbReference type="EMBL" id="CAI9916299.1"/>
    </source>
</evidence>
<evidence type="ECO:0000313" key="5">
    <source>
        <dbReference type="Proteomes" id="UP001642409"/>
    </source>
</evidence>
<accession>A0AA86TE91</accession>
<protein>
    <submittedName>
        <fullName evidence="4">Hypothetical_protein</fullName>
    </submittedName>
</protein>
<gene>
    <name evidence="3" type="ORF">HINF_LOCUS3944</name>
    <name evidence="4" type="ORF">HINF_LOCUS56652</name>
</gene>
<reference evidence="3" key="1">
    <citation type="submission" date="2023-06" db="EMBL/GenBank/DDBJ databases">
        <authorList>
            <person name="Kurt Z."/>
        </authorList>
    </citation>
    <scope>NUCLEOTIDE SEQUENCE</scope>
</reference>
<dbReference type="AlphaFoldDB" id="A0AA86TE91"/>
<keyword evidence="5" id="KW-1185">Reference proteome</keyword>
<keyword evidence="1" id="KW-0175">Coiled coil</keyword>
<dbReference type="EMBL" id="CAXDID020000307">
    <property type="protein sequence ID" value="CAL6074330.1"/>
    <property type="molecule type" value="Genomic_DNA"/>
</dbReference>
<feature type="region of interest" description="Disordered" evidence="2">
    <location>
        <begin position="89"/>
        <end position="136"/>
    </location>
</feature>